<protein>
    <recommendedName>
        <fullName evidence="5">GDSL lipase/acylhydrolase family protein</fullName>
    </recommendedName>
</protein>
<keyword evidence="2" id="KW-0732">Signal</keyword>
<gene>
    <name evidence="3" type="ORF">L211DRAFT_806920</name>
</gene>
<feature type="signal peptide" evidence="2">
    <location>
        <begin position="1"/>
        <end position="23"/>
    </location>
</feature>
<dbReference type="Proteomes" id="UP000267821">
    <property type="component" value="Unassembled WGS sequence"/>
</dbReference>
<dbReference type="AlphaFoldDB" id="A0A3N4LTC4"/>
<dbReference type="GO" id="GO:0016788">
    <property type="term" value="F:hydrolase activity, acting on ester bonds"/>
    <property type="evidence" value="ECO:0007669"/>
    <property type="project" value="InterPro"/>
</dbReference>
<dbReference type="InterPro" id="IPR036514">
    <property type="entry name" value="SGNH_hydro_sf"/>
</dbReference>
<dbReference type="CDD" id="cd01846">
    <property type="entry name" value="fatty_acyltransferase_like"/>
    <property type="match status" value="1"/>
</dbReference>
<dbReference type="InterPro" id="IPR001087">
    <property type="entry name" value="GDSL"/>
</dbReference>
<evidence type="ECO:0000313" key="3">
    <source>
        <dbReference type="EMBL" id="RPB24938.1"/>
    </source>
</evidence>
<name>A0A3N4LTC4_9PEZI</name>
<dbReference type="PANTHER" id="PTHR45648">
    <property type="entry name" value="GDSL LIPASE/ACYLHYDROLASE FAMILY PROTEIN (AFU_ORTHOLOGUE AFUA_4G14700)"/>
    <property type="match status" value="1"/>
</dbReference>
<dbReference type="InterPro" id="IPR051058">
    <property type="entry name" value="GDSL_Est/Lipase"/>
</dbReference>
<dbReference type="EMBL" id="ML121539">
    <property type="protein sequence ID" value="RPB24938.1"/>
    <property type="molecule type" value="Genomic_DNA"/>
</dbReference>
<dbReference type="OrthoDB" id="1600564at2759"/>
<dbReference type="Gene3D" id="3.40.50.1110">
    <property type="entry name" value="SGNH hydrolase"/>
    <property type="match status" value="1"/>
</dbReference>
<keyword evidence="1" id="KW-0378">Hydrolase</keyword>
<dbReference type="Pfam" id="PF00657">
    <property type="entry name" value="Lipase_GDSL"/>
    <property type="match status" value="1"/>
</dbReference>
<keyword evidence="4" id="KW-1185">Reference proteome</keyword>
<feature type="chain" id="PRO_5017979960" description="GDSL lipase/acylhydrolase family protein" evidence="2">
    <location>
        <begin position="24"/>
        <end position="376"/>
    </location>
</feature>
<sequence>MRSTVVTFLTVVTFAAQLQLGDASNNSSCMKGYTAKATKSGWKNIQTLVSFGDSYTDESRLTYFGEHGHAPPVGWIAPASNNTFSGGKSWARMAAELTGVKLDNYAVSGGVCSNNLTPRIWQTIMQPFPSVAEYEVPAFLADHTSAETGCIDLNPATTAYSIWIGTNDLAGNAFLSDEHHHGKTVTDYTDCVFAQIKSLYDNAGARYFILQNIAPLDLSPLYNSGTDGDHIYIPASRYYPTKARDFLGNGTKVEEKMKILVKTTNDIFKYRAIATILTKELPGATIALFDSHSLITDIYNSPAEYLTGPPPLNVTGMVVQCPEPNFNGCYNYRDKDRNSFLWYDELHPSEATLSIVAREVSKLLKGSDSPYVKILT</sequence>
<organism evidence="3 4">
    <name type="scientific">Terfezia boudieri ATCC MYA-4762</name>
    <dbReference type="NCBI Taxonomy" id="1051890"/>
    <lineage>
        <taxon>Eukaryota</taxon>
        <taxon>Fungi</taxon>
        <taxon>Dikarya</taxon>
        <taxon>Ascomycota</taxon>
        <taxon>Pezizomycotina</taxon>
        <taxon>Pezizomycetes</taxon>
        <taxon>Pezizales</taxon>
        <taxon>Pezizaceae</taxon>
        <taxon>Terfezia</taxon>
    </lineage>
</organism>
<evidence type="ECO:0008006" key="5">
    <source>
        <dbReference type="Google" id="ProtNLM"/>
    </source>
</evidence>
<dbReference type="InParanoid" id="A0A3N4LTC4"/>
<dbReference type="PANTHER" id="PTHR45648:SF22">
    <property type="entry name" value="GDSL LIPASE_ACYLHYDROLASE FAMILY PROTEIN (AFU_ORTHOLOGUE AFUA_4G14700)"/>
    <property type="match status" value="1"/>
</dbReference>
<accession>A0A3N4LTC4</accession>
<evidence type="ECO:0000256" key="2">
    <source>
        <dbReference type="SAM" id="SignalP"/>
    </source>
</evidence>
<dbReference type="SUPFAM" id="SSF52266">
    <property type="entry name" value="SGNH hydrolase"/>
    <property type="match status" value="1"/>
</dbReference>
<evidence type="ECO:0000256" key="1">
    <source>
        <dbReference type="ARBA" id="ARBA00022801"/>
    </source>
</evidence>
<evidence type="ECO:0000313" key="4">
    <source>
        <dbReference type="Proteomes" id="UP000267821"/>
    </source>
</evidence>
<reference evidence="3 4" key="1">
    <citation type="journal article" date="2018" name="Nat. Ecol. Evol.">
        <title>Pezizomycetes genomes reveal the molecular basis of ectomycorrhizal truffle lifestyle.</title>
        <authorList>
            <person name="Murat C."/>
            <person name="Payen T."/>
            <person name="Noel B."/>
            <person name="Kuo A."/>
            <person name="Morin E."/>
            <person name="Chen J."/>
            <person name="Kohler A."/>
            <person name="Krizsan K."/>
            <person name="Balestrini R."/>
            <person name="Da Silva C."/>
            <person name="Montanini B."/>
            <person name="Hainaut M."/>
            <person name="Levati E."/>
            <person name="Barry K.W."/>
            <person name="Belfiori B."/>
            <person name="Cichocki N."/>
            <person name="Clum A."/>
            <person name="Dockter R.B."/>
            <person name="Fauchery L."/>
            <person name="Guy J."/>
            <person name="Iotti M."/>
            <person name="Le Tacon F."/>
            <person name="Lindquist E.A."/>
            <person name="Lipzen A."/>
            <person name="Malagnac F."/>
            <person name="Mello A."/>
            <person name="Molinier V."/>
            <person name="Miyauchi S."/>
            <person name="Poulain J."/>
            <person name="Riccioni C."/>
            <person name="Rubini A."/>
            <person name="Sitrit Y."/>
            <person name="Splivallo R."/>
            <person name="Traeger S."/>
            <person name="Wang M."/>
            <person name="Zifcakova L."/>
            <person name="Wipf D."/>
            <person name="Zambonelli A."/>
            <person name="Paolocci F."/>
            <person name="Nowrousian M."/>
            <person name="Ottonello S."/>
            <person name="Baldrian P."/>
            <person name="Spatafora J.W."/>
            <person name="Henrissat B."/>
            <person name="Nagy L.G."/>
            <person name="Aury J.M."/>
            <person name="Wincker P."/>
            <person name="Grigoriev I.V."/>
            <person name="Bonfante P."/>
            <person name="Martin F.M."/>
        </authorList>
    </citation>
    <scope>NUCLEOTIDE SEQUENCE [LARGE SCALE GENOMIC DNA]</scope>
    <source>
        <strain evidence="3 4">ATCC MYA-4762</strain>
    </source>
</reference>
<proteinExistence type="predicted"/>